<dbReference type="RefSeq" id="WP_166701287.1">
    <property type="nucleotide sequence ID" value="NZ_JAAQTL010000003.1"/>
</dbReference>
<sequence>MSGFEETICEAIRSMRLLVVEYGGAERLVQPYVYGDDHAGDRLLSAYQVAGASASGVSAGWKFFRMDKVTAVTLSDRHFHSPRPEFQRNDGAFARIVCQVGD</sequence>
<evidence type="ECO:0008006" key="3">
    <source>
        <dbReference type="Google" id="ProtNLM"/>
    </source>
</evidence>
<proteinExistence type="predicted"/>
<organism evidence="1 2">
    <name type="scientific">Luteibacter yeojuensis</name>
    <dbReference type="NCBI Taxonomy" id="345309"/>
    <lineage>
        <taxon>Bacteria</taxon>
        <taxon>Pseudomonadati</taxon>
        <taxon>Pseudomonadota</taxon>
        <taxon>Gammaproteobacteria</taxon>
        <taxon>Lysobacterales</taxon>
        <taxon>Rhodanobacteraceae</taxon>
        <taxon>Luteibacter</taxon>
    </lineage>
</organism>
<dbReference type="Proteomes" id="UP000518878">
    <property type="component" value="Unassembled WGS sequence"/>
</dbReference>
<keyword evidence="2" id="KW-1185">Reference proteome</keyword>
<dbReference type="EMBL" id="JAAQTL010000003">
    <property type="protein sequence ID" value="NID17486.1"/>
    <property type="molecule type" value="Genomic_DNA"/>
</dbReference>
<dbReference type="PROSITE" id="PS52050">
    <property type="entry name" value="WYL"/>
    <property type="match status" value="1"/>
</dbReference>
<comment type="caution">
    <text evidence="1">The sequence shown here is derived from an EMBL/GenBank/DDBJ whole genome shotgun (WGS) entry which is preliminary data.</text>
</comment>
<protein>
    <recommendedName>
        <fullName evidence="3">WYL domain-containing protein</fullName>
    </recommendedName>
</protein>
<reference evidence="1 2" key="1">
    <citation type="journal article" date="2006" name="Int. J. Syst. Evol. Microbiol.">
        <title>Dyella yeojuensis sp. nov., isolated from greenhouse soil in Korea.</title>
        <authorList>
            <person name="Kim B.Y."/>
            <person name="Weon H.Y."/>
            <person name="Lee K.H."/>
            <person name="Seok S.J."/>
            <person name="Kwon S.W."/>
            <person name="Go S.J."/>
            <person name="Stackebrandt E."/>
        </authorList>
    </citation>
    <scope>NUCLEOTIDE SEQUENCE [LARGE SCALE GENOMIC DNA]</scope>
    <source>
        <strain evidence="1 2">DSM 17673</strain>
    </source>
</reference>
<dbReference type="AlphaFoldDB" id="A0A7X5QXZ6"/>
<evidence type="ECO:0000313" key="1">
    <source>
        <dbReference type="EMBL" id="NID17486.1"/>
    </source>
</evidence>
<accession>A0A7X5QXZ6</accession>
<evidence type="ECO:0000313" key="2">
    <source>
        <dbReference type="Proteomes" id="UP000518878"/>
    </source>
</evidence>
<name>A0A7X5QXZ6_9GAMM</name>
<gene>
    <name evidence="1" type="ORF">HBF32_18585</name>
</gene>